<dbReference type="Proteomes" id="UP001530400">
    <property type="component" value="Unassembled WGS sequence"/>
</dbReference>
<dbReference type="PRINTS" id="PR01356">
    <property type="entry name" value="GFGPROTEIN"/>
</dbReference>
<dbReference type="PRINTS" id="PR00502">
    <property type="entry name" value="NUDIXFAMILY"/>
</dbReference>
<evidence type="ECO:0000256" key="4">
    <source>
        <dbReference type="SAM" id="SignalP"/>
    </source>
</evidence>
<keyword evidence="7" id="KW-1185">Reference proteome</keyword>
<comment type="similarity">
    <text evidence="1 3">Belongs to the Nudix hydrolase family.</text>
</comment>
<dbReference type="InterPro" id="IPR020476">
    <property type="entry name" value="Nudix_hydrolase"/>
</dbReference>
<evidence type="ECO:0000259" key="5">
    <source>
        <dbReference type="PROSITE" id="PS51462"/>
    </source>
</evidence>
<dbReference type="InterPro" id="IPR015797">
    <property type="entry name" value="NUDIX_hydrolase-like_dom_sf"/>
</dbReference>
<evidence type="ECO:0000313" key="6">
    <source>
        <dbReference type="EMBL" id="KAL3771810.1"/>
    </source>
</evidence>
<dbReference type="InterPro" id="IPR040618">
    <property type="entry name" value="Pre-Nudix"/>
</dbReference>
<dbReference type="PROSITE" id="PS51462">
    <property type="entry name" value="NUDIX"/>
    <property type="match status" value="1"/>
</dbReference>
<proteinExistence type="inferred from homology"/>
<dbReference type="PROSITE" id="PS00893">
    <property type="entry name" value="NUDIX_BOX"/>
    <property type="match status" value="1"/>
</dbReference>
<reference evidence="6 7" key="1">
    <citation type="submission" date="2024-10" db="EMBL/GenBank/DDBJ databases">
        <title>Updated reference genomes for cyclostephanoid diatoms.</title>
        <authorList>
            <person name="Roberts W.R."/>
            <person name="Alverson A.J."/>
        </authorList>
    </citation>
    <scope>NUCLEOTIDE SEQUENCE [LARGE SCALE GENOMIC DNA]</scope>
    <source>
        <strain evidence="6 7">AJA010-31</strain>
    </source>
</reference>
<dbReference type="Pfam" id="PF18290">
    <property type="entry name" value="Nudix_hydro"/>
    <property type="match status" value="1"/>
</dbReference>
<keyword evidence="4" id="KW-0732">Signal</keyword>
<protein>
    <recommendedName>
        <fullName evidence="5">Nudix hydrolase domain-containing protein</fullName>
    </recommendedName>
</protein>
<dbReference type="InterPro" id="IPR000086">
    <property type="entry name" value="NUDIX_hydrolase_dom"/>
</dbReference>
<dbReference type="SUPFAM" id="SSF55811">
    <property type="entry name" value="Nudix"/>
    <property type="match status" value="1"/>
</dbReference>
<name>A0ABD3NFW6_9STRA</name>
<evidence type="ECO:0000256" key="1">
    <source>
        <dbReference type="ARBA" id="ARBA00005582"/>
    </source>
</evidence>
<feature type="signal peptide" evidence="4">
    <location>
        <begin position="1"/>
        <end position="24"/>
    </location>
</feature>
<gene>
    <name evidence="6" type="ORF">ACHAWO_007698</name>
</gene>
<dbReference type="InterPro" id="IPR003293">
    <property type="entry name" value="Nudix_hydrolase6-like"/>
</dbReference>
<accession>A0ABD3NFW6</accession>
<keyword evidence="2 3" id="KW-0378">Hydrolase</keyword>
<feature type="chain" id="PRO_5044867031" description="Nudix hydrolase domain-containing protein" evidence="4">
    <location>
        <begin position="25"/>
        <end position="365"/>
    </location>
</feature>
<feature type="domain" description="Nudix hydrolase" evidence="5">
    <location>
        <begin position="190"/>
        <end position="324"/>
    </location>
</feature>
<evidence type="ECO:0000256" key="3">
    <source>
        <dbReference type="RuleBase" id="RU003476"/>
    </source>
</evidence>
<dbReference type="EMBL" id="JALLPJ020001280">
    <property type="protein sequence ID" value="KAL3771810.1"/>
    <property type="molecule type" value="Genomic_DNA"/>
</dbReference>
<dbReference type="AlphaFoldDB" id="A0ABD3NFW6"/>
<dbReference type="CDD" id="cd04670">
    <property type="entry name" value="NUDIX_ASFGF2_Nudt6"/>
    <property type="match status" value="1"/>
</dbReference>
<evidence type="ECO:0000256" key="2">
    <source>
        <dbReference type="ARBA" id="ARBA00022801"/>
    </source>
</evidence>
<evidence type="ECO:0000313" key="7">
    <source>
        <dbReference type="Proteomes" id="UP001530400"/>
    </source>
</evidence>
<dbReference type="PROSITE" id="PS51257">
    <property type="entry name" value="PROKAR_LIPOPROTEIN"/>
    <property type="match status" value="1"/>
</dbReference>
<comment type="caution">
    <text evidence="6">The sequence shown here is derived from an EMBL/GenBank/DDBJ whole genome shotgun (WGS) entry which is preliminary data.</text>
</comment>
<dbReference type="Pfam" id="PF00293">
    <property type="entry name" value="NUDIX"/>
    <property type="match status" value="1"/>
</dbReference>
<dbReference type="GO" id="GO:0016787">
    <property type="term" value="F:hydrolase activity"/>
    <property type="evidence" value="ECO:0007669"/>
    <property type="project" value="UniProtKB-KW"/>
</dbReference>
<dbReference type="Gene3D" id="3.40.630.30">
    <property type="match status" value="1"/>
</dbReference>
<dbReference type="PANTHER" id="PTHR13994">
    <property type="entry name" value="NUDIX HYDROLASE RELATED"/>
    <property type="match status" value="1"/>
</dbReference>
<dbReference type="Gene3D" id="3.90.79.10">
    <property type="entry name" value="Nucleoside Triphosphate Pyrophosphohydrolase"/>
    <property type="match status" value="1"/>
</dbReference>
<sequence length="365" mass="40790">MNRFSPPKQSLVLCILTVMSLSCGRRVLLCHGRKHAAAFLPSARSGSCRLQKGASSIKRHTPATIRNQSIRFSTTSSHSAKQSEEYDFDGILPFEKHSHNSIKITVPDDEKSIDNDPFDNASFHSKLEATIATAQKLHKSAIWITVPISKARLIEHAHTSGFTFHHAEGNSATLSKWLLNEESRIPTFATHQVGVGAVCINKLTNEILCVREKRNNYRPWKMPGGLAELGEHLDEAVLREVYEETGIQTKFLSVLGIRHTHGLQFGRSDLYFVCRLEPVPDENGQVGKPVPQEGEIEAAAWVCLDEYRDMVNDLDEKVGHPMMRQIMRLVDQGVENELDIQRTVVSSVVPGRKGSPVYHAALRDD</sequence>
<organism evidence="6 7">
    <name type="scientific">Cyclotella atomus</name>
    <dbReference type="NCBI Taxonomy" id="382360"/>
    <lineage>
        <taxon>Eukaryota</taxon>
        <taxon>Sar</taxon>
        <taxon>Stramenopiles</taxon>
        <taxon>Ochrophyta</taxon>
        <taxon>Bacillariophyta</taxon>
        <taxon>Coscinodiscophyceae</taxon>
        <taxon>Thalassiosirophycidae</taxon>
        <taxon>Stephanodiscales</taxon>
        <taxon>Stephanodiscaceae</taxon>
        <taxon>Cyclotella</taxon>
    </lineage>
</organism>
<dbReference type="PANTHER" id="PTHR13994:SF13">
    <property type="entry name" value="FI03680P"/>
    <property type="match status" value="1"/>
</dbReference>
<dbReference type="InterPro" id="IPR020084">
    <property type="entry name" value="NUDIX_hydrolase_CS"/>
</dbReference>